<protein>
    <submittedName>
        <fullName evidence="3">Uncharacterized protein LOC104776332</fullName>
    </submittedName>
</protein>
<accession>A0ABM1RFX1</accession>
<dbReference type="Proteomes" id="UP000694864">
    <property type="component" value="Chromosome 3"/>
</dbReference>
<evidence type="ECO:0000256" key="1">
    <source>
        <dbReference type="SAM" id="MobiDB-lite"/>
    </source>
</evidence>
<dbReference type="RefSeq" id="XP_019097909.1">
    <property type="nucleotide sequence ID" value="XM_019242364.1"/>
</dbReference>
<sequence length="450" mass="50252">MAPSDDLEFSFLDLPDTFGALTDCVGNSSLLVSENEHNNLVGLVPFSAATNDVFSSPLVENSNTDQGTLTRTPSFEQQTAIVPQNQSFHQEEDYSKYFNTVENFHDMSSCVLSGGQRESVYSGLQPINLQHGTLGQSYQQPLLSQTIPCFSNEPYASTMVRSNMQEVEKANEPTNLNLIQHGLREHHFQPSLYHQEEQFDHNESLLEQIIHIHETDYKMQLPKFSNMSSTATSVGTLLNNNQCLFPDASASNTIMNPESGNYSPFTQTSYQPDSVAYAFQKPSPVNPPRRPRGRPRRYPSVTSSSLTNTAPKNMALVPTTQTLLAPPRPYCPQDKGKQHVTGTSMPALNPTLYNQYQNSHRNSLIQQSGGFRQRSCYDQFENEGSSSKRRRITFPFQETSAAASSVISSWQDGNMSSNGANHHEERLTNTVYDPRYAGAGLAIDPHLRFF</sequence>
<evidence type="ECO:0000313" key="2">
    <source>
        <dbReference type="Proteomes" id="UP000694864"/>
    </source>
</evidence>
<evidence type="ECO:0000313" key="3">
    <source>
        <dbReference type="RefSeq" id="XP_019097909.1"/>
    </source>
</evidence>
<reference evidence="3" key="2">
    <citation type="submission" date="2025-08" db="UniProtKB">
        <authorList>
            <consortium name="RefSeq"/>
        </authorList>
    </citation>
    <scope>IDENTIFICATION</scope>
    <source>
        <tissue evidence="3">Leaf</tissue>
    </source>
</reference>
<reference evidence="2" key="1">
    <citation type="journal article" date="2014" name="Nat. Commun.">
        <title>The emerging biofuel crop Camelina sativa retains a highly undifferentiated hexaploid genome structure.</title>
        <authorList>
            <person name="Kagale S."/>
            <person name="Koh C."/>
            <person name="Nixon J."/>
            <person name="Bollina V."/>
            <person name="Clarke W.E."/>
            <person name="Tuteja R."/>
            <person name="Spillane C."/>
            <person name="Robinson S.J."/>
            <person name="Links M.G."/>
            <person name="Clarke C."/>
            <person name="Higgins E.E."/>
            <person name="Huebert T."/>
            <person name="Sharpe A.G."/>
            <person name="Parkin I.A."/>
        </authorList>
    </citation>
    <scope>NUCLEOTIDE SEQUENCE [LARGE SCALE GENOMIC DNA]</scope>
    <source>
        <strain evidence="2">cv. DH55</strain>
    </source>
</reference>
<keyword evidence="2" id="KW-1185">Reference proteome</keyword>
<gene>
    <name evidence="3" type="primary">LOC104776332</name>
</gene>
<feature type="region of interest" description="Disordered" evidence="1">
    <location>
        <begin position="279"/>
        <end position="308"/>
    </location>
</feature>
<name>A0ABM1RFX1_CAMSA</name>
<dbReference type="GeneID" id="104776332"/>
<organism evidence="2 3">
    <name type="scientific">Camelina sativa</name>
    <name type="common">False flax</name>
    <name type="synonym">Myagrum sativum</name>
    <dbReference type="NCBI Taxonomy" id="90675"/>
    <lineage>
        <taxon>Eukaryota</taxon>
        <taxon>Viridiplantae</taxon>
        <taxon>Streptophyta</taxon>
        <taxon>Embryophyta</taxon>
        <taxon>Tracheophyta</taxon>
        <taxon>Spermatophyta</taxon>
        <taxon>Magnoliopsida</taxon>
        <taxon>eudicotyledons</taxon>
        <taxon>Gunneridae</taxon>
        <taxon>Pentapetalae</taxon>
        <taxon>rosids</taxon>
        <taxon>malvids</taxon>
        <taxon>Brassicales</taxon>
        <taxon>Brassicaceae</taxon>
        <taxon>Camelineae</taxon>
        <taxon>Camelina</taxon>
    </lineage>
</organism>
<proteinExistence type="predicted"/>